<dbReference type="Proteomes" id="UP000002028">
    <property type="component" value="Chromosome"/>
</dbReference>
<feature type="domain" description="N-acetyltransferase" evidence="1">
    <location>
        <begin position="9"/>
        <end position="196"/>
    </location>
</feature>
<dbReference type="PROSITE" id="PS51186">
    <property type="entry name" value="GNAT"/>
    <property type="match status" value="1"/>
</dbReference>
<sequence length="207" mass="24025">MSSPDLLSLTYRRLEGAAFRTVFDDLAALRIAVFYDFPYLYEGSMAYEKNYLETYARSERAFLFAVYDGNQMVGATTAIPLPDEAPEVQMPFQKAGYELDTVFYFGESVLLPAYRGLGLGNRFFDEREAHAQKFAQCTMTCFCAVQRPEDHPLRPADYRPLDEFWQKRGYQRDSSLQSEMIWPDRNETVETAKTMIYWTKKQVVKKA</sequence>
<dbReference type="HOGENOM" id="CLU_120432_0_0_10"/>
<dbReference type="CDD" id="cd04301">
    <property type="entry name" value="NAT_SF"/>
    <property type="match status" value="1"/>
</dbReference>
<dbReference type="Gene3D" id="3.40.630.30">
    <property type="match status" value="1"/>
</dbReference>
<dbReference type="STRING" id="504472.Slin_5422"/>
<proteinExistence type="predicted"/>
<dbReference type="AlphaFoldDB" id="D2QFS6"/>
<dbReference type="SUPFAM" id="SSF55729">
    <property type="entry name" value="Acyl-CoA N-acyltransferases (Nat)"/>
    <property type="match status" value="1"/>
</dbReference>
<evidence type="ECO:0000313" key="3">
    <source>
        <dbReference type="Proteomes" id="UP000002028"/>
    </source>
</evidence>
<evidence type="ECO:0000259" key="1">
    <source>
        <dbReference type="PROSITE" id="PS51186"/>
    </source>
</evidence>
<gene>
    <name evidence="2" type="ordered locus">Slin_5422</name>
</gene>
<dbReference type="InterPro" id="IPR000182">
    <property type="entry name" value="GNAT_dom"/>
</dbReference>
<keyword evidence="3" id="KW-1185">Reference proteome</keyword>
<dbReference type="Pfam" id="PF00583">
    <property type="entry name" value="Acetyltransf_1"/>
    <property type="match status" value="1"/>
</dbReference>
<name>D2QFS6_SPILD</name>
<dbReference type="InterPro" id="IPR016181">
    <property type="entry name" value="Acyl_CoA_acyltransferase"/>
</dbReference>
<dbReference type="eggNOG" id="COG0454">
    <property type="taxonomic scope" value="Bacteria"/>
</dbReference>
<dbReference type="RefSeq" id="WP_012929885.1">
    <property type="nucleotide sequence ID" value="NC_013730.1"/>
</dbReference>
<accession>D2QFS6</accession>
<protein>
    <recommendedName>
        <fullName evidence="1">N-acetyltransferase domain-containing protein</fullName>
    </recommendedName>
</protein>
<evidence type="ECO:0000313" key="2">
    <source>
        <dbReference type="EMBL" id="ADB41389.1"/>
    </source>
</evidence>
<reference evidence="2 3" key="1">
    <citation type="journal article" date="2010" name="Stand. Genomic Sci.">
        <title>Complete genome sequence of Spirosoma linguale type strain (1).</title>
        <authorList>
            <person name="Lail K."/>
            <person name="Sikorski J."/>
            <person name="Saunders E."/>
            <person name="Lapidus A."/>
            <person name="Glavina Del Rio T."/>
            <person name="Copeland A."/>
            <person name="Tice H."/>
            <person name="Cheng J.-F."/>
            <person name="Lucas S."/>
            <person name="Nolan M."/>
            <person name="Bruce D."/>
            <person name="Goodwin L."/>
            <person name="Pitluck S."/>
            <person name="Ivanova N."/>
            <person name="Mavromatis K."/>
            <person name="Ovchinnikova G."/>
            <person name="Pati A."/>
            <person name="Chen A."/>
            <person name="Palaniappan K."/>
            <person name="Land M."/>
            <person name="Hauser L."/>
            <person name="Chang Y.-J."/>
            <person name="Jeffries C.D."/>
            <person name="Chain P."/>
            <person name="Brettin T."/>
            <person name="Detter J.C."/>
            <person name="Schuetze A."/>
            <person name="Rohde M."/>
            <person name="Tindall B.J."/>
            <person name="Goeker M."/>
            <person name="Bristow J."/>
            <person name="Eisen J.A."/>
            <person name="Markowitz V."/>
            <person name="Hugenholtz P."/>
            <person name="Kyrpides N.C."/>
            <person name="Klenk H.-P."/>
            <person name="Chen F."/>
        </authorList>
    </citation>
    <scope>NUCLEOTIDE SEQUENCE [LARGE SCALE GENOMIC DNA]</scope>
    <source>
        <strain evidence="3">ATCC 33905 / DSM 74 / LMG 10896 / Claus 1</strain>
    </source>
</reference>
<dbReference type="KEGG" id="sli:Slin_5422"/>
<dbReference type="GO" id="GO:0016747">
    <property type="term" value="F:acyltransferase activity, transferring groups other than amino-acyl groups"/>
    <property type="evidence" value="ECO:0007669"/>
    <property type="project" value="InterPro"/>
</dbReference>
<dbReference type="EMBL" id="CP001769">
    <property type="protein sequence ID" value="ADB41389.1"/>
    <property type="molecule type" value="Genomic_DNA"/>
</dbReference>
<organism evidence="2 3">
    <name type="scientific">Spirosoma linguale (strain ATCC 33905 / DSM 74 / LMG 10896 / Claus 1)</name>
    <dbReference type="NCBI Taxonomy" id="504472"/>
    <lineage>
        <taxon>Bacteria</taxon>
        <taxon>Pseudomonadati</taxon>
        <taxon>Bacteroidota</taxon>
        <taxon>Cytophagia</taxon>
        <taxon>Cytophagales</taxon>
        <taxon>Cytophagaceae</taxon>
        <taxon>Spirosoma</taxon>
    </lineage>
</organism>